<keyword evidence="3" id="KW-1185">Reference proteome</keyword>
<name>A0ABP2XE60_9CHLA</name>
<keyword evidence="1" id="KW-0812">Transmembrane</keyword>
<evidence type="ECO:0000313" key="3">
    <source>
        <dbReference type="Proteomes" id="UP000016064"/>
    </source>
</evidence>
<protein>
    <submittedName>
        <fullName evidence="2">Uncharacterized protein</fullName>
    </submittedName>
</protein>
<reference evidence="2 3" key="1">
    <citation type="submission" date="2013-07" db="EMBL/GenBank/DDBJ databases">
        <title>Isolation of a new Chlamydia species from the feral Sacred Ibis (Threskiornis aethiopicus): Chlamydia ibidis.</title>
        <authorList>
            <person name="Vorimore F."/>
            <person name="Hsia R.-C."/>
            <person name="Huot-Creasy H."/>
            <person name="Bastian S."/>
            <person name="Deruyter L."/>
            <person name="Passet A."/>
            <person name="Sachse K."/>
            <person name="Bavoil P."/>
            <person name="Myers G."/>
            <person name="Laroucau K."/>
        </authorList>
    </citation>
    <scope>NUCLEOTIDE SEQUENCE [LARGE SCALE GENOMIC DNA]</scope>
    <source>
        <strain evidence="2 3">10-1398/6</strain>
    </source>
</reference>
<comment type="caution">
    <text evidence="2">The sequence shown here is derived from an EMBL/GenBank/DDBJ whole genome shotgun (WGS) entry which is preliminary data.</text>
</comment>
<keyword evidence="1" id="KW-0472">Membrane</keyword>
<keyword evidence="1" id="KW-1133">Transmembrane helix</keyword>
<sequence length="48" mass="5557">MWLVVKYLALHFFSVYHALVVGSSYFFLASRNAGGTFCPLYAWVGRYF</sequence>
<accession>A0ABP2XE60</accession>
<dbReference type="RefSeq" id="WP_020370026.1">
    <property type="nucleotide sequence ID" value="NZ_APJW01000002.1"/>
</dbReference>
<organism evidence="2 3">
    <name type="scientific">Chlamydia ibidis 10-1398/6</name>
    <dbReference type="NCBI Taxonomy" id="1046581"/>
    <lineage>
        <taxon>Bacteria</taxon>
        <taxon>Pseudomonadati</taxon>
        <taxon>Chlamydiota</taxon>
        <taxon>Chlamydiia</taxon>
        <taxon>Chlamydiales</taxon>
        <taxon>Chlamydiaceae</taxon>
        <taxon>Chlamydia/Chlamydophila group</taxon>
        <taxon>Chlamydia</taxon>
    </lineage>
</organism>
<evidence type="ECO:0000256" key="1">
    <source>
        <dbReference type="SAM" id="Phobius"/>
    </source>
</evidence>
<gene>
    <name evidence="2" type="ORF">H359_0469</name>
</gene>
<proteinExistence type="predicted"/>
<feature type="transmembrane region" description="Helical" evidence="1">
    <location>
        <begin position="7"/>
        <end position="28"/>
    </location>
</feature>
<dbReference type="Proteomes" id="UP000016064">
    <property type="component" value="Unassembled WGS sequence"/>
</dbReference>
<evidence type="ECO:0000313" key="2">
    <source>
        <dbReference type="EMBL" id="EQM62759.1"/>
    </source>
</evidence>
<dbReference type="EMBL" id="APJW01000002">
    <property type="protein sequence ID" value="EQM62759.1"/>
    <property type="molecule type" value="Genomic_DNA"/>
</dbReference>